<evidence type="ECO:0000313" key="3">
    <source>
        <dbReference type="Proteomes" id="UP000196230"/>
    </source>
</evidence>
<accession>A0A1R4JUG5</accession>
<feature type="transmembrane region" description="Helical" evidence="1">
    <location>
        <begin position="20"/>
        <end position="41"/>
    </location>
</feature>
<dbReference type="EMBL" id="FUKP01000067">
    <property type="protein sequence ID" value="SJN35619.1"/>
    <property type="molecule type" value="Genomic_DNA"/>
</dbReference>
<gene>
    <name evidence="2" type="ORF">FM125_10755</name>
</gene>
<evidence type="ECO:0000313" key="2">
    <source>
        <dbReference type="EMBL" id="SJN35619.1"/>
    </source>
</evidence>
<evidence type="ECO:0008006" key="4">
    <source>
        <dbReference type="Google" id="ProtNLM"/>
    </source>
</evidence>
<keyword evidence="1" id="KW-0472">Membrane</keyword>
<dbReference type="RefSeq" id="WP_067188261.1">
    <property type="nucleotide sequence ID" value="NZ_CP126965.1"/>
</dbReference>
<keyword evidence="1" id="KW-1133">Transmembrane helix</keyword>
<proteinExistence type="predicted"/>
<dbReference type="AlphaFoldDB" id="A0A1R4JUG5"/>
<name>A0A1R4JUG5_9MICC</name>
<sequence>MRLEENEHVVIRTRAHPRQLLGAGAVLVLTAAALAFVVGWLERPDLAAPLAQYVTPLRAAAMVIAALVVLLGTVRPLWRWATRTVVLTSDRLVQSGPLGGGERSMPLLSIAAVEQRRRGSGAGDLHVTFQDAFQQVYWRLTNVPEIERFEAAMADETVSARRRSERAWAAVPRHAAGTHTGRWGR</sequence>
<keyword evidence="1" id="KW-0812">Transmembrane</keyword>
<protein>
    <recommendedName>
        <fullName evidence="4">PH domain-containing protein</fullName>
    </recommendedName>
</protein>
<organism evidence="2 3">
    <name type="scientific">Micrococcus lylae</name>
    <dbReference type="NCBI Taxonomy" id="1273"/>
    <lineage>
        <taxon>Bacteria</taxon>
        <taxon>Bacillati</taxon>
        <taxon>Actinomycetota</taxon>
        <taxon>Actinomycetes</taxon>
        <taxon>Micrococcales</taxon>
        <taxon>Micrococcaceae</taxon>
        <taxon>Micrococcus</taxon>
    </lineage>
</organism>
<evidence type="ECO:0000256" key="1">
    <source>
        <dbReference type="SAM" id="Phobius"/>
    </source>
</evidence>
<dbReference type="Proteomes" id="UP000196230">
    <property type="component" value="Unassembled WGS sequence"/>
</dbReference>
<feature type="transmembrane region" description="Helical" evidence="1">
    <location>
        <begin position="53"/>
        <end position="74"/>
    </location>
</feature>
<reference evidence="2 3" key="1">
    <citation type="submission" date="2017-02" db="EMBL/GenBank/DDBJ databases">
        <authorList>
            <person name="Peterson S.W."/>
        </authorList>
    </citation>
    <scope>NUCLEOTIDE SEQUENCE [LARGE SCALE GENOMIC DNA]</scope>
    <source>
        <strain evidence="2 3">2B3F</strain>
    </source>
</reference>